<evidence type="ECO:0000256" key="1">
    <source>
        <dbReference type="ARBA" id="ARBA00004571"/>
    </source>
</evidence>
<proteinExistence type="inferred from homology"/>
<organism evidence="13 14">
    <name type="scientific">Mucilaginibacter pocheonensis</name>
    <dbReference type="NCBI Taxonomy" id="398050"/>
    <lineage>
        <taxon>Bacteria</taxon>
        <taxon>Pseudomonadati</taxon>
        <taxon>Bacteroidota</taxon>
        <taxon>Sphingobacteriia</taxon>
        <taxon>Sphingobacteriales</taxon>
        <taxon>Sphingobacteriaceae</taxon>
        <taxon>Mucilaginibacter</taxon>
    </lineage>
</organism>
<name>A0ABU1T5M4_9SPHI</name>
<evidence type="ECO:0000259" key="12">
    <source>
        <dbReference type="Pfam" id="PF07715"/>
    </source>
</evidence>
<dbReference type="InterPro" id="IPR023996">
    <property type="entry name" value="TonB-dep_OMP_SusC/RagA"/>
</dbReference>
<dbReference type="PROSITE" id="PS52016">
    <property type="entry name" value="TONB_DEPENDENT_REC_3"/>
    <property type="match status" value="1"/>
</dbReference>
<evidence type="ECO:0000313" key="13">
    <source>
        <dbReference type="EMBL" id="MDR6940689.1"/>
    </source>
</evidence>
<dbReference type="RefSeq" id="WP_310091598.1">
    <property type="nucleotide sequence ID" value="NZ_JAVDUU010000001.1"/>
</dbReference>
<feature type="transmembrane region" description="Helical" evidence="10">
    <location>
        <begin position="21"/>
        <end position="42"/>
    </location>
</feature>
<evidence type="ECO:0000256" key="9">
    <source>
        <dbReference type="RuleBase" id="RU003357"/>
    </source>
</evidence>
<dbReference type="InterPro" id="IPR000531">
    <property type="entry name" value="Beta-barrel_TonB"/>
</dbReference>
<feature type="domain" description="TonB-dependent receptor plug" evidence="12">
    <location>
        <begin position="138"/>
        <end position="240"/>
    </location>
</feature>
<keyword evidence="3 8" id="KW-1134">Transmembrane beta strand</keyword>
<dbReference type="Proteomes" id="UP001247620">
    <property type="component" value="Unassembled WGS sequence"/>
</dbReference>
<dbReference type="Pfam" id="PF07715">
    <property type="entry name" value="Plug"/>
    <property type="match status" value="1"/>
</dbReference>
<evidence type="ECO:0000256" key="8">
    <source>
        <dbReference type="PROSITE-ProRule" id="PRU01360"/>
    </source>
</evidence>
<evidence type="ECO:0000256" key="2">
    <source>
        <dbReference type="ARBA" id="ARBA00022448"/>
    </source>
</evidence>
<dbReference type="SUPFAM" id="SSF49464">
    <property type="entry name" value="Carboxypeptidase regulatory domain-like"/>
    <property type="match status" value="1"/>
</dbReference>
<dbReference type="InterPro" id="IPR023997">
    <property type="entry name" value="TonB-dep_OMP_SusC/RagA_CS"/>
</dbReference>
<evidence type="ECO:0000256" key="5">
    <source>
        <dbReference type="ARBA" id="ARBA00023077"/>
    </source>
</evidence>
<keyword evidence="4 8" id="KW-0812">Transmembrane</keyword>
<keyword evidence="6 8" id="KW-0472">Membrane</keyword>
<dbReference type="NCBIfam" id="TIGR04056">
    <property type="entry name" value="OMP_RagA_SusC"/>
    <property type="match status" value="1"/>
</dbReference>
<dbReference type="InterPro" id="IPR012910">
    <property type="entry name" value="Plug_dom"/>
</dbReference>
<sequence>MIKIYTPLSPGFMQGISKKRAGISVLLKMACCYLFVLLPFWASAQTVVTGTVKDNKGVPAIGATITEKGLKNSAVTDVNGKFKINLKGKSGVLTISYIGYKAQEVTVGASGDVSVTLAEDLNKLNEVIVVGYSSKQASQLSSSVSVISGNKLRDVTSNNLVGLLQGKAPGVVVSSASGDPSSGASILIRGASSISASTSPLVVVDGNIGGTYNPTDVESVTILKDAAATGLYGSRAANGVIIVTTKMGKSGLTKIDINSVVGFNNATFGNFHLMNSQQLYEYQKTFLNPDPSLLKNNTNWLDLAFRTGITQNHTISASGGSDKTQFYVSGNYYKEQGTLIDNAKTAYNLRSNLVTNLSDKIKLSVLLNTIYTKDNNPTNLFTGNALYDAYLSMPFDPAYNADGTPTDGRTYPGWVGRDKENFLHGLQYNFANAKSLNTSGDFNIDYAITKHLSFATYNRVTLYNYRDETYYDTRTKDGGANSGELYNSNSFSSTLLTSNRLKYDNSFGNHNLSLLVVGEGQKFHYEDQYLNGKGLPAGSPVMSTATDIISNPSGGVDEYNFRKYLGQADYNFAGKYFLVGSYVHEYSSRFGSNNPSGNFYQGGASWILTKEDFMQNVKAINFLKLRVSYGTTGNAEIGNYAALGLYSIDQSASYNGAPGSYPSQKVNPNLTWEKMKTANLGLDFGLFNRIDVNIDVYQKTSSALLFKKPLPATSGYNYVFENIGSVRNRGLEINVNSRNLIGAFKWETNFNIAFNRNKVLSLDAGELTASPGASLPIAVGHDMNDWYMPIWAGVDPANGKPLWQKLVTDANGNVTKQVTSVYSEASASKQFTGSSASPKFTGGITNTFAYKNFSLSTFFNFVYGNQVYNDSRVYFDNDGLYDSYNVMVPLKSWTRWQKPGDIATEPKAIQGGNNNSNATSSRYLENGSYLRLRNVTLGYQLPQSWLNSLKIRTARIFVSGDNLVTFTKFTGVDPEVDLSPSPDNIGNKGISSFKYPISRKILFGVNVGF</sequence>
<protein>
    <submittedName>
        <fullName evidence="13">TonB-linked SusC/RagA family outer membrane protein</fullName>
    </submittedName>
</protein>
<accession>A0ABU1T5M4</accession>
<comment type="caution">
    <text evidence="13">The sequence shown here is derived from an EMBL/GenBank/DDBJ whole genome shotgun (WGS) entry which is preliminary data.</text>
</comment>
<dbReference type="NCBIfam" id="TIGR04057">
    <property type="entry name" value="SusC_RagA_signa"/>
    <property type="match status" value="1"/>
</dbReference>
<evidence type="ECO:0000259" key="11">
    <source>
        <dbReference type="Pfam" id="PF00593"/>
    </source>
</evidence>
<comment type="subcellular location">
    <subcellularLocation>
        <location evidence="1 8">Cell outer membrane</location>
        <topology evidence="1 8">Multi-pass membrane protein</topology>
    </subcellularLocation>
</comment>
<keyword evidence="10" id="KW-1133">Transmembrane helix</keyword>
<keyword evidence="7 8" id="KW-0998">Cell outer membrane</keyword>
<evidence type="ECO:0000256" key="10">
    <source>
        <dbReference type="SAM" id="Phobius"/>
    </source>
</evidence>
<dbReference type="InterPro" id="IPR037066">
    <property type="entry name" value="Plug_dom_sf"/>
</dbReference>
<dbReference type="InterPro" id="IPR036942">
    <property type="entry name" value="Beta-barrel_TonB_sf"/>
</dbReference>
<keyword evidence="5 9" id="KW-0798">TonB box</keyword>
<gene>
    <name evidence="13" type="ORF">J2W55_000517</name>
</gene>
<comment type="similarity">
    <text evidence="8 9">Belongs to the TonB-dependent receptor family.</text>
</comment>
<evidence type="ECO:0000256" key="7">
    <source>
        <dbReference type="ARBA" id="ARBA00023237"/>
    </source>
</evidence>
<evidence type="ECO:0000313" key="14">
    <source>
        <dbReference type="Proteomes" id="UP001247620"/>
    </source>
</evidence>
<dbReference type="Pfam" id="PF13715">
    <property type="entry name" value="CarbopepD_reg_2"/>
    <property type="match status" value="1"/>
</dbReference>
<evidence type="ECO:0000256" key="6">
    <source>
        <dbReference type="ARBA" id="ARBA00023136"/>
    </source>
</evidence>
<evidence type="ECO:0000256" key="4">
    <source>
        <dbReference type="ARBA" id="ARBA00022692"/>
    </source>
</evidence>
<dbReference type="Gene3D" id="2.170.130.10">
    <property type="entry name" value="TonB-dependent receptor, plug domain"/>
    <property type="match status" value="1"/>
</dbReference>
<dbReference type="Gene3D" id="2.40.170.20">
    <property type="entry name" value="TonB-dependent receptor, beta-barrel domain"/>
    <property type="match status" value="1"/>
</dbReference>
<reference evidence="13 14" key="1">
    <citation type="submission" date="2023-07" db="EMBL/GenBank/DDBJ databases">
        <title>Sorghum-associated microbial communities from plants grown in Nebraska, USA.</title>
        <authorList>
            <person name="Schachtman D."/>
        </authorList>
    </citation>
    <scope>NUCLEOTIDE SEQUENCE [LARGE SCALE GENOMIC DNA]</scope>
    <source>
        <strain evidence="13 14">3262</strain>
    </source>
</reference>
<dbReference type="InterPro" id="IPR039426">
    <property type="entry name" value="TonB-dep_rcpt-like"/>
</dbReference>
<dbReference type="EMBL" id="JAVDUU010000001">
    <property type="protein sequence ID" value="MDR6940689.1"/>
    <property type="molecule type" value="Genomic_DNA"/>
</dbReference>
<keyword evidence="14" id="KW-1185">Reference proteome</keyword>
<dbReference type="Pfam" id="PF00593">
    <property type="entry name" value="TonB_dep_Rec_b-barrel"/>
    <property type="match status" value="1"/>
</dbReference>
<dbReference type="InterPro" id="IPR008969">
    <property type="entry name" value="CarboxyPept-like_regulatory"/>
</dbReference>
<dbReference type="SUPFAM" id="SSF56935">
    <property type="entry name" value="Porins"/>
    <property type="match status" value="1"/>
</dbReference>
<keyword evidence="2 8" id="KW-0813">Transport</keyword>
<dbReference type="Gene3D" id="2.60.40.1120">
    <property type="entry name" value="Carboxypeptidase-like, regulatory domain"/>
    <property type="match status" value="1"/>
</dbReference>
<evidence type="ECO:0000256" key="3">
    <source>
        <dbReference type="ARBA" id="ARBA00022452"/>
    </source>
</evidence>
<feature type="domain" description="TonB-dependent receptor-like beta-barrel" evidence="11">
    <location>
        <begin position="371"/>
        <end position="963"/>
    </location>
</feature>